<protein>
    <submittedName>
        <fullName evidence="1">Uncharacterized protein</fullName>
    </submittedName>
</protein>
<proteinExistence type="predicted"/>
<dbReference type="Proteomes" id="UP000315295">
    <property type="component" value="Unassembled WGS sequence"/>
</dbReference>
<comment type="caution">
    <text evidence="1">The sequence shown here is derived from an EMBL/GenBank/DDBJ whole genome shotgun (WGS) entry which is preliminary data.</text>
</comment>
<keyword evidence="2" id="KW-1185">Reference proteome</keyword>
<dbReference type="PANTHER" id="PTHR31016">
    <property type="entry name" value="OS04G0228100 PROTEIN"/>
    <property type="match status" value="1"/>
</dbReference>
<name>A0A540LHY6_MALBA</name>
<dbReference type="AlphaFoldDB" id="A0A540LHY6"/>
<accession>A0A540LHY6</accession>
<gene>
    <name evidence="1" type="ORF">C1H46_028478</name>
</gene>
<evidence type="ECO:0000313" key="2">
    <source>
        <dbReference type="Proteomes" id="UP000315295"/>
    </source>
</evidence>
<dbReference type="EMBL" id="VIEB01000582">
    <property type="protein sequence ID" value="TQD85932.1"/>
    <property type="molecule type" value="Genomic_DNA"/>
</dbReference>
<sequence length="80" mass="9183">MNPRKKAEESKNVGFSLLFSVKSLMGFELIPNCVISLQLAISMATKAASFARELKWIRSDLCFMQEQCALLEEENRRLRD</sequence>
<evidence type="ECO:0000313" key="1">
    <source>
        <dbReference type="EMBL" id="TQD85932.1"/>
    </source>
</evidence>
<reference evidence="1 2" key="1">
    <citation type="journal article" date="2019" name="G3 (Bethesda)">
        <title>Sequencing of a Wild Apple (Malus baccata) Genome Unravels the Differences Between Cultivated and Wild Apple Species Regarding Disease Resistance and Cold Tolerance.</title>
        <authorList>
            <person name="Chen X."/>
        </authorList>
    </citation>
    <scope>NUCLEOTIDE SEQUENCE [LARGE SCALE GENOMIC DNA]</scope>
    <source>
        <strain evidence="2">cv. Shandingzi</strain>
        <tissue evidence="1">Leaves</tissue>
    </source>
</reference>
<dbReference type="PANTHER" id="PTHR31016:SF2">
    <property type="entry name" value="OS04G0228100 PROTEIN"/>
    <property type="match status" value="1"/>
</dbReference>
<organism evidence="1 2">
    <name type="scientific">Malus baccata</name>
    <name type="common">Siberian crab apple</name>
    <name type="synonym">Pyrus baccata</name>
    <dbReference type="NCBI Taxonomy" id="106549"/>
    <lineage>
        <taxon>Eukaryota</taxon>
        <taxon>Viridiplantae</taxon>
        <taxon>Streptophyta</taxon>
        <taxon>Embryophyta</taxon>
        <taxon>Tracheophyta</taxon>
        <taxon>Spermatophyta</taxon>
        <taxon>Magnoliopsida</taxon>
        <taxon>eudicotyledons</taxon>
        <taxon>Gunneridae</taxon>
        <taxon>Pentapetalae</taxon>
        <taxon>rosids</taxon>
        <taxon>fabids</taxon>
        <taxon>Rosales</taxon>
        <taxon>Rosaceae</taxon>
        <taxon>Amygdaloideae</taxon>
        <taxon>Maleae</taxon>
        <taxon>Malus</taxon>
    </lineage>
</organism>
<dbReference type="STRING" id="106549.A0A540LHY6"/>